<evidence type="ECO:0000256" key="6">
    <source>
        <dbReference type="ARBA" id="ARBA00022989"/>
    </source>
</evidence>
<feature type="transmembrane region" description="Helical" evidence="8">
    <location>
        <begin position="104"/>
        <end position="124"/>
    </location>
</feature>
<feature type="transmembrane region" description="Helical" evidence="8">
    <location>
        <begin position="278"/>
        <end position="299"/>
    </location>
</feature>
<evidence type="ECO:0000256" key="1">
    <source>
        <dbReference type="ARBA" id="ARBA00004651"/>
    </source>
</evidence>
<keyword evidence="3" id="KW-0328">Glycosyltransferase</keyword>
<accession>A0AAV3X507</accession>
<evidence type="ECO:0000256" key="4">
    <source>
        <dbReference type="ARBA" id="ARBA00022679"/>
    </source>
</evidence>
<keyword evidence="7 8" id="KW-0472">Membrane</keyword>
<evidence type="ECO:0000256" key="5">
    <source>
        <dbReference type="ARBA" id="ARBA00022692"/>
    </source>
</evidence>
<reference evidence="10" key="1">
    <citation type="submission" date="2019-10" db="EMBL/GenBank/DDBJ databases">
        <title>Draft genome sequece of Microseira wollei NIES-4236.</title>
        <authorList>
            <person name="Yamaguchi H."/>
            <person name="Suzuki S."/>
            <person name="Kawachi M."/>
        </authorList>
    </citation>
    <scope>NUCLEOTIDE SEQUENCE</scope>
    <source>
        <strain evidence="10">NIES-4236</strain>
    </source>
</reference>
<comment type="caution">
    <text evidence="10">The sequence shown here is derived from an EMBL/GenBank/DDBJ whole genome shotgun (WGS) entry which is preliminary data.</text>
</comment>
<dbReference type="PANTHER" id="PTHR33908">
    <property type="entry name" value="MANNOSYLTRANSFERASE YKCB-RELATED"/>
    <property type="match status" value="1"/>
</dbReference>
<proteinExistence type="predicted"/>
<keyword evidence="5 8" id="KW-0812">Transmembrane</keyword>
<protein>
    <recommendedName>
        <fullName evidence="9">Glycosyltransferase RgtA/B/C/D-like domain-containing protein</fullName>
    </recommendedName>
</protein>
<evidence type="ECO:0000256" key="3">
    <source>
        <dbReference type="ARBA" id="ARBA00022676"/>
    </source>
</evidence>
<feature type="transmembrane region" description="Helical" evidence="8">
    <location>
        <begin position="464"/>
        <end position="482"/>
    </location>
</feature>
<dbReference type="GO" id="GO:0005886">
    <property type="term" value="C:plasma membrane"/>
    <property type="evidence" value="ECO:0007669"/>
    <property type="project" value="UniProtKB-SubCell"/>
</dbReference>
<dbReference type="PANTHER" id="PTHR33908:SF11">
    <property type="entry name" value="MEMBRANE PROTEIN"/>
    <property type="match status" value="1"/>
</dbReference>
<dbReference type="Pfam" id="PF13231">
    <property type="entry name" value="PMT_2"/>
    <property type="match status" value="1"/>
</dbReference>
<evidence type="ECO:0000259" key="9">
    <source>
        <dbReference type="Pfam" id="PF13231"/>
    </source>
</evidence>
<feature type="transmembrane region" description="Helical" evidence="8">
    <location>
        <begin position="31"/>
        <end position="51"/>
    </location>
</feature>
<evidence type="ECO:0000256" key="8">
    <source>
        <dbReference type="SAM" id="Phobius"/>
    </source>
</evidence>
<organism evidence="10 11">
    <name type="scientific">Microseira wollei NIES-4236</name>
    <dbReference type="NCBI Taxonomy" id="2530354"/>
    <lineage>
        <taxon>Bacteria</taxon>
        <taxon>Bacillati</taxon>
        <taxon>Cyanobacteriota</taxon>
        <taxon>Cyanophyceae</taxon>
        <taxon>Oscillatoriophycideae</taxon>
        <taxon>Aerosakkonematales</taxon>
        <taxon>Aerosakkonemataceae</taxon>
        <taxon>Microseira</taxon>
    </lineage>
</organism>
<feature type="transmembrane region" description="Helical" evidence="8">
    <location>
        <begin position="131"/>
        <end position="148"/>
    </location>
</feature>
<dbReference type="AlphaFoldDB" id="A0AAV3X507"/>
<feature type="transmembrane region" description="Helical" evidence="8">
    <location>
        <begin position="433"/>
        <end position="452"/>
    </location>
</feature>
<keyword evidence="6 8" id="KW-1133">Transmembrane helix</keyword>
<evidence type="ECO:0000313" key="10">
    <source>
        <dbReference type="EMBL" id="GET35670.1"/>
    </source>
</evidence>
<dbReference type="GO" id="GO:0016763">
    <property type="term" value="F:pentosyltransferase activity"/>
    <property type="evidence" value="ECO:0007669"/>
    <property type="project" value="TreeGrafter"/>
</dbReference>
<feature type="transmembrane region" description="Helical" evidence="8">
    <location>
        <begin position="407"/>
        <end position="427"/>
    </location>
</feature>
<feature type="transmembrane region" description="Helical" evidence="8">
    <location>
        <begin position="154"/>
        <end position="172"/>
    </location>
</feature>
<comment type="subcellular location">
    <subcellularLocation>
        <location evidence="1">Cell membrane</location>
        <topology evidence="1">Multi-pass membrane protein</topology>
    </subcellularLocation>
</comment>
<dbReference type="Proteomes" id="UP001050975">
    <property type="component" value="Unassembled WGS sequence"/>
</dbReference>
<evidence type="ECO:0000256" key="7">
    <source>
        <dbReference type="ARBA" id="ARBA00023136"/>
    </source>
</evidence>
<keyword evidence="4" id="KW-0808">Transferase</keyword>
<feature type="domain" description="Glycosyltransferase RgtA/B/C/D-like" evidence="9">
    <location>
        <begin position="98"/>
        <end position="208"/>
    </location>
</feature>
<dbReference type="InterPro" id="IPR038731">
    <property type="entry name" value="RgtA/B/C-like"/>
</dbReference>
<gene>
    <name evidence="10" type="ORF">MiSe_04120</name>
</gene>
<feature type="transmembrane region" description="Helical" evidence="8">
    <location>
        <begin position="363"/>
        <end position="386"/>
    </location>
</feature>
<dbReference type="GO" id="GO:0009103">
    <property type="term" value="P:lipopolysaccharide biosynthetic process"/>
    <property type="evidence" value="ECO:0007669"/>
    <property type="project" value="UniProtKB-ARBA"/>
</dbReference>
<keyword evidence="2" id="KW-1003">Cell membrane</keyword>
<feature type="transmembrane region" description="Helical" evidence="8">
    <location>
        <begin position="311"/>
        <end position="329"/>
    </location>
</feature>
<name>A0AAV3X507_9CYAN</name>
<keyword evidence="11" id="KW-1185">Reference proteome</keyword>
<sequence length="584" mass="65800">MKLLKSGNLQLMNKKLLSQFLKNEIKKPDTINIIILLAIWIAMVILVNPIGDFPLNDDWAYGRSVQSVIEKGDFQISDWTATNLFSQVLWGALFCWPFGFSFTALRFSTLILGLIGVVTTYGLLREINTSYKFSILGALLVAINPIYFELSNTFMNDVPFFAFTAVSLYFLLRGIKYESKIAITFGFLMAGVAILSRQAGLAIPLAFGCAYIMKKGFVISNFVKGFSPTLVGIAIQVGYQKWLQLTMRSPQSYGDQINTLVKEVSLGLSNVFFNYSQITLFSLIYLGLFILPLLILSACQNFKTYSNRQKTLLLIATSFFFVVALNRLISRNLIMPFVGNILVDFGLGPVGLINSYLPQAPRIWIAATAIGLVGAALLLQYLFLAIGQILARNSSPETLEKKWGTTLILSFVVIYFFPLGLLGLTWQGFYDRYLIALLPFLMMMALLCRPNNGKNLKNLINSKLMPLILIMLLIGGGFTIAATHDYLSSNRVLWQALNNLMQTSQIAPERINGGFEFRGWYLCNKKLRNSPDKSINFSCLWETGKEEYVMAFKPIDGYQEIKRYPFSSWMPFTQKNVLVLQKIK</sequence>
<evidence type="ECO:0000256" key="2">
    <source>
        <dbReference type="ARBA" id="ARBA00022475"/>
    </source>
</evidence>
<evidence type="ECO:0000313" key="11">
    <source>
        <dbReference type="Proteomes" id="UP001050975"/>
    </source>
</evidence>
<dbReference type="InterPro" id="IPR050297">
    <property type="entry name" value="LipidA_mod_glycosyltrf_83"/>
</dbReference>
<dbReference type="EMBL" id="BLAY01000003">
    <property type="protein sequence ID" value="GET35670.1"/>
    <property type="molecule type" value="Genomic_DNA"/>
</dbReference>